<feature type="domain" description="Dynein heavy chain hydrolytic ATP-binding dynein motor region" evidence="14">
    <location>
        <begin position="1716"/>
        <end position="1816"/>
    </location>
</feature>
<organism evidence="15 16">
    <name type="scientific">Odynerus spinipes</name>
    <dbReference type="NCBI Taxonomy" id="1348599"/>
    <lineage>
        <taxon>Eukaryota</taxon>
        <taxon>Metazoa</taxon>
        <taxon>Ecdysozoa</taxon>
        <taxon>Arthropoda</taxon>
        <taxon>Hexapoda</taxon>
        <taxon>Insecta</taxon>
        <taxon>Pterygota</taxon>
        <taxon>Neoptera</taxon>
        <taxon>Endopterygota</taxon>
        <taxon>Hymenoptera</taxon>
        <taxon>Apocrita</taxon>
        <taxon>Aculeata</taxon>
        <taxon>Vespoidea</taxon>
        <taxon>Vespidae</taxon>
        <taxon>Eumeninae</taxon>
        <taxon>Odynerus</taxon>
    </lineage>
</organism>
<dbReference type="GO" id="GO:0005524">
    <property type="term" value="F:ATP binding"/>
    <property type="evidence" value="ECO:0007669"/>
    <property type="project" value="UniProtKB-KW"/>
</dbReference>
<dbReference type="PANTHER" id="PTHR45703:SF28">
    <property type="entry name" value="DYNEINS HEAVY CHAIN"/>
    <property type="match status" value="1"/>
</dbReference>
<dbReference type="Gene3D" id="3.40.50.300">
    <property type="entry name" value="P-loop containing nucleotide triphosphate hydrolases"/>
    <property type="match status" value="2"/>
</dbReference>
<keyword evidence="16" id="KW-1185">Reference proteome</keyword>
<dbReference type="Gene3D" id="1.20.58.1120">
    <property type="match status" value="1"/>
</dbReference>
<evidence type="ECO:0000256" key="7">
    <source>
        <dbReference type="ARBA" id="ARBA00023054"/>
    </source>
</evidence>
<gene>
    <name evidence="15" type="ORF">KPH14_002241</name>
</gene>
<protein>
    <recommendedName>
        <fullName evidence="17">Dynein heavy chain</fullName>
    </recommendedName>
</protein>
<proteinExistence type="predicted"/>
<reference evidence="15" key="2">
    <citation type="journal article" date="2023" name="Commun. Biol.">
        <title>Intrasexual cuticular hydrocarbon dimorphism in a wasp sheds light on hydrocarbon biosynthesis genes in Hymenoptera.</title>
        <authorList>
            <person name="Moris V.C."/>
            <person name="Podsiadlowski L."/>
            <person name="Martin S."/>
            <person name="Oeyen J.P."/>
            <person name="Donath A."/>
            <person name="Petersen M."/>
            <person name="Wilbrandt J."/>
            <person name="Misof B."/>
            <person name="Liedtke D."/>
            <person name="Thamm M."/>
            <person name="Scheiner R."/>
            <person name="Schmitt T."/>
            <person name="Niehuis O."/>
        </authorList>
    </citation>
    <scope>NUCLEOTIDE SEQUENCE</scope>
    <source>
        <strain evidence="15">GBR_01_08_01A</strain>
    </source>
</reference>
<feature type="domain" description="Dynein heavy chain hydrolytic ATP-binding dynein motor region" evidence="14">
    <location>
        <begin position="1441"/>
        <end position="1675"/>
    </location>
</feature>
<feature type="compositionally biased region" description="Polar residues" evidence="12">
    <location>
        <begin position="1842"/>
        <end position="1861"/>
    </location>
</feature>
<dbReference type="InterPro" id="IPR042228">
    <property type="entry name" value="Dynein_linker_3"/>
</dbReference>
<keyword evidence="10" id="KW-0206">Cytoskeleton</keyword>
<sequence length="1867" mass="216979">MDQWYRRNEQNPPKRGYYSEIVTGTAERPINPKLNLIPTVPRRTKLTWEIFTENHSAVVRNLRATKSQHSLGAAERWITFPEDRSIVCIRLVPLKFIGYIVLNLETITRTYKMHMKTSLSIKIFPAETFAPKVQMEHNVAAKCLPRNVEMERRRRLYRNQNLEEELKKEGVLPRDILPPKVTSSLSSVEEKYGLYSKTYYLPLEIFDDEEFDCRTSNDWVNMGLLDGVRYPLPAMSFVEKIATDERNHSSDIELNNLYGWHLSAVTNYDSRKELWTILTLDGHKRTFVLPRIYIRFFAEDAKVFARRVATAVKGRRIAETCIRYNFYLDCMHVDDMSTLSEDKKDYIIRLSTRHSATGYKAYNITALMDEVERDYRRTMCDLMWRKMIERLPNIFKFIELEFDVEEMVVPKKGKISTDMTNFNEIKSYFHWYTLYVLTEVYDAMRCVVAECANVSNMNLFISNYGKSMPLAEFESQQNQITTMVIKYLKEPWLEKITQSVRMCLRDVGKGWFNLDQKSPEIYNVMKLKRLMDLIVYHMQTSLRNLVENSISLYGEVLEAPGICVLSVEEDFVWGENLVDTQFGCTAFPIFDIDLTMNNEGAYYSTEPDLFEKAIIFIFDNSLTLCHQIRQVHPFLLLYLKFPTELFLSSVGLLEERVCRIRDRLSHIYHKAAIPLKAYAKEYYKHLALFELDVVKYIESYKNEEHTAFEIKDEISFHRRMKLNLESTLPKNIIIGPFNVNVQPLRQFLMSKREDCATRLLTIFTERLRYRVDELLDQYTEINGKLKEESRNVEHLYDKKDWIETIPLTVEAIDENMQKLKIEFDILDHFRWNLSDEDSDAKWEAIGFPRKIQQLITETEERFLGEQEKFLKIQTQDEIMLQEKIDTLVGNVANVALQTDISMVHEIAIDIKRIWKLMKECQETGVQLNEHWLKWYEIWMENPLMTIDGSNIDNNVTEMFKAMNRCVKIFQEFPKVAAVAKNIRDQIEDFKPYVGMIQDLRNPGMKPRHFEELSINTGIQMELTPTLTFKHLVVLGIMEFEEVVKKVADEAEKEYSIEGMLDKMINAWDVITMDILPYKNTGTYIMKIADETLMLLDDHILNAQQISFSPFKAAFEDRFEDWEYKLRLSQEVISLWIEVQKNWMYLEPIFTSEDISRQLPVETRKFNTMDRSWRRIMKAAYDCPLIMQTCPDKSLLEGLKECISLLDIVQKGLSDYLETKRMLFPRFFFLSDDELLEIVAQTKNVHAVQPHLKKCFENMKELKFEDDLCITMMYSAEYEEVELIPSIYPEGNVENWLGLVEDTMRNTLRETIGDALDVVEETARKEWVYMWPGQVVLCGGQTYWTAHVEDAIKNNTLKSYYKVMLSQLDDLRELVRSPQTEIQRLMLEAVIIIEVHARDVLYKLIQENVKNVNDFDWISQLRYYWVDDSELKIRAVNAEFSYGYEYLGNNGRLVITPLTDRCYLTLTGALHLKFGGAPAGPAGTGKTETTKDLAKAFAIQCVVFNCSDQLDFLSMGKFFKGLASAGAWACFDEFNRIDIEVLSVIAQQIMTIQKAQQIRAEVFVFEGVEITLKPSCAIFITMNPGYAGRTELPDNLKALFRPVAMMVPNYALIAEISLFSYGFSDAKTLAGKITTTFKLSSEQLSTQDHYDFGMRAVKTVIAVAGNLKREQKNVDKQQKDVDVQQTDGDEQQTDGDEQQKRADEQQKGIDKQQKGVDKQQKGADEQQICLRALRDVNVPKFLSDDLKLFNGIVSDLFPQLTEVPVDYGILEAQIRTTILEKYLEEVSEFVKKVIQLYETTLVRHGLMLVGPTGSGKTKVPPIFSQLLPEYECYDVNDGEGTDKINSISSPRGKTSSFDTTPRISHGAE</sequence>
<name>A0AAD9VPX8_9HYME</name>
<dbReference type="GO" id="GO:0005930">
    <property type="term" value="C:axoneme"/>
    <property type="evidence" value="ECO:0007669"/>
    <property type="project" value="UniProtKB-SubCell"/>
</dbReference>
<dbReference type="Gene3D" id="1.10.287.2620">
    <property type="match status" value="1"/>
</dbReference>
<keyword evidence="4" id="KW-0547">Nucleotide-binding</keyword>
<dbReference type="FunFam" id="1.20.140.100:FF:000004">
    <property type="entry name" value="Dynein axonemal heavy chain 6"/>
    <property type="match status" value="1"/>
</dbReference>
<accession>A0AAD9VPX8</accession>
<evidence type="ECO:0000256" key="10">
    <source>
        <dbReference type="ARBA" id="ARBA00023212"/>
    </source>
</evidence>
<evidence type="ECO:0000256" key="6">
    <source>
        <dbReference type="ARBA" id="ARBA00023017"/>
    </source>
</evidence>
<evidence type="ECO:0000256" key="11">
    <source>
        <dbReference type="ARBA" id="ARBA00023273"/>
    </source>
</evidence>
<evidence type="ECO:0000256" key="5">
    <source>
        <dbReference type="ARBA" id="ARBA00022840"/>
    </source>
</evidence>
<dbReference type="Pfam" id="PF08393">
    <property type="entry name" value="DHC_N2"/>
    <property type="match status" value="1"/>
</dbReference>
<dbReference type="SUPFAM" id="SSF52540">
    <property type="entry name" value="P-loop containing nucleoside triphosphate hydrolases"/>
    <property type="match status" value="2"/>
</dbReference>
<keyword evidence="3" id="KW-0493">Microtubule</keyword>
<keyword evidence="8" id="KW-0969">Cilium</keyword>
<dbReference type="InterPro" id="IPR035699">
    <property type="entry name" value="AAA_6"/>
</dbReference>
<dbReference type="InterPro" id="IPR043157">
    <property type="entry name" value="Dynein_AAA1S"/>
</dbReference>
<keyword evidence="7" id="KW-0175">Coiled coil</keyword>
<keyword evidence="5" id="KW-0067">ATP-binding</keyword>
<comment type="subcellular location">
    <subcellularLocation>
        <location evidence="1">Cytoplasm</location>
        <location evidence="1">Cytoskeleton</location>
        <location evidence="1">Cilium axoneme</location>
    </subcellularLocation>
</comment>
<dbReference type="GO" id="GO:0007018">
    <property type="term" value="P:microtubule-based movement"/>
    <property type="evidence" value="ECO:0007669"/>
    <property type="project" value="InterPro"/>
</dbReference>
<evidence type="ECO:0000256" key="3">
    <source>
        <dbReference type="ARBA" id="ARBA00022701"/>
    </source>
</evidence>
<evidence type="ECO:0000259" key="13">
    <source>
        <dbReference type="Pfam" id="PF08393"/>
    </source>
</evidence>
<dbReference type="FunFam" id="3.40.50.300:FF:000044">
    <property type="entry name" value="Dynein heavy chain 5, axonemal"/>
    <property type="match status" value="1"/>
</dbReference>
<feature type="domain" description="Dynein heavy chain linker" evidence="13">
    <location>
        <begin position="910"/>
        <end position="1313"/>
    </location>
</feature>
<dbReference type="InterPro" id="IPR042222">
    <property type="entry name" value="Dynein_2_N"/>
</dbReference>
<dbReference type="Pfam" id="PF12774">
    <property type="entry name" value="AAA_6"/>
    <property type="match status" value="2"/>
</dbReference>
<dbReference type="GO" id="GO:0030286">
    <property type="term" value="C:dynein complex"/>
    <property type="evidence" value="ECO:0007669"/>
    <property type="project" value="UniProtKB-KW"/>
</dbReference>
<keyword evidence="11" id="KW-0966">Cell projection</keyword>
<dbReference type="Proteomes" id="UP001258017">
    <property type="component" value="Unassembled WGS sequence"/>
</dbReference>
<keyword evidence="6" id="KW-0243">Dynein</keyword>
<dbReference type="PANTHER" id="PTHR45703">
    <property type="entry name" value="DYNEIN HEAVY CHAIN"/>
    <property type="match status" value="1"/>
</dbReference>
<feature type="region of interest" description="Disordered" evidence="12">
    <location>
        <begin position="1840"/>
        <end position="1867"/>
    </location>
</feature>
<feature type="compositionally biased region" description="Basic and acidic residues" evidence="12">
    <location>
        <begin position="1696"/>
        <end position="1719"/>
    </location>
</feature>
<dbReference type="Gene3D" id="1.20.140.100">
    <property type="entry name" value="Dynein heavy chain, N-terminal domain 2"/>
    <property type="match status" value="1"/>
</dbReference>
<dbReference type="Gene3D" id="1.10.8.710">
    <property type="match status" value="1"/>
</dbReference>
<keyword evidence="9" id="KW-0505">Motor protein</keyword>
<dbReference type="FunFam" id="1.20.58.1120:FF:000001">
    <property type="entry name" value="dynein heavy chain 2, axonemal"/>
    <property type="match status" value="1"/>
</dbReference>
<dbReference type="GO" id="GO:0005874">
    <property type="term" value="C:microtubule"/>
    <property type="evidence" value="ECO:0007669"/>
    <property type="project" value="UniProtKB-KW"/>
</dbReference>
<dbReference type="FunFam" id="3.20.180.20:FF:000003">
    <property type="entry name" value="Dynein heavy chain 12, axonemal"/>
    <property type="match status" value="1"/>
</dbReference>
<dbReference type="InterPro" id="IPR027417">
    <property type="entry name" value="P-loop_NTPase"/>
</dbReference>
<evidence type="ECO:0000256" key="1">
    <source>
        <dbReference type="ARBA" id="ARBA00004430"/>
    </source>
</evidence>
<dbReference type="InterPro" id="IPR026983">
    <property type="entry name" value="DHC"/>
</dbReference>
<comment type="caution">
    <text evidence="15">The sequence shown here is derived from an EMBL/GenBank/DDBJ whole genome shotgun (WGS) entry which is preliminary data.</text>
</comment>
<feature type="compositionally biased region" description="Basic and acidic residues" evidence="12">
    <location>
        <begin position="1671"/>
        <end position="1681"/>
    </location>
</feature>
<dbReference type="GO" id="GO:0051959">
    <property type="term" value="F:dynein light intermediate chain binding"/>
    <property type="evidence" value="ECO:0007669"/>
    <property type="project" value="InterPro"/>
</dbReference>
<dbReference type="GO" id="GO:0045505">
    <property type="term" value="F:dynein intermediate chain binding"/>
    <property type="evidence" value="ECO:0007669"/>
    <property type="project" value="InterPro"/>
</dbReference>
<evidence type="ECO:0000313" key="16">
    <source>
        <dbReference type="Proteomes" id="UP001258017"/>
    </source>
</evidence>
<keyword evidence="2" id="KW-0963">Cytoplasm</keyword>
<feature type="region of interest" description="Disordered" evidence="12">
    <location>
        <begin position="1671"/>
        <end position="1719"/>
    </location>
</feature>
<feature type="compositionally biased region" description="Acidic residues" evidence="12">
    <location>
        <begin position="1686"/>
        <end position="1695"/>
    </location>
</feature>
<evidence type="ECO:0000259" key="14">
    <source>
        <dbReference type="Pfam" id="PF12774"/>
    </source>
</evidence>
<evidence type="ECO:0000313" key="15">
    <source>
        <dbReference type="EMBL" id="KAK2581762.1"/>
    </source>
</evidence>
<dbReference type="InterPro" id="IPR013602">
    <property type="entry name" value="Dynein_heavy_linker"/>
</dbReference>
<evidence type="ECO:0000256" key="8">
    <source>
        <dbReference type="ARBA" id="ARBA00023069"/>
    </source>
</evidence>
<reference evidence="15" key="1">
    <citation type="submission" date="2021-08" db="EMBL/GenBank/DDBJ databases">
        <authorList>
            <person name="Misof B."/>
            <person name="Oliver O."/>
            <person name="Podsiadlowski L."/>
            <person name="Donath A."/>
            <person name="Peters R."/>
            <person name="Mayer C."/>
            <person name="Rust J."/>
            <person name="Gunkel S."/>
            <person name="Lesny P."/>
            <person name="Martin S."/>
            <person name="Oeyen J.P."/>
            <person name="Petersen M."/>
            <person name="Panagiotis P."/>
            <person name="Wilbrandt J."/>
            <person name="Tanja T."/>
        </authorList>
    </citation>
    <scope>NUCLEOTIDE SEQUENCE</scope>
    <source>
        <strain evidence="15">GBR_01_08_01A</strain>
        <tissue evidence="15">Thorax + abdomen</tissue>
    </source>
</reference>
<dbReference type="Gene3D" id="3.20.180.20">
    <property type="entry name" value="Dynein heavy chain, N-terminal domain 2"/>
    <property type="match status" value="1"/>
</dbReference>
<evidence type="ECO:0000256" key="9">
    <source>
        <dbReference type="ARBA" id="ARBA00023175"/>
    </source>
</evidence>
<evidence type="ECO:0000256" key="12">
    <source>
        <dbReference type="SAM" id="MobiDB-lite"/>
    </source>
</evidence>
<evidence type="ECO:0000256" key="4">
    <source>
        <dbReference type="ARBA" id="ARBA00022741"/>
    </source>
</evidence>
<evidence type="ECO:0000256" key="2">
    <source>
        <dbReference type="ARBA" id="ARBA00022490"/>
    </source>
</evidence>
<dbReference type="EMBL" id="JAIFRP010000038">
    <property type="protein sequence ID" value="KAK2581762.1"/>
    <property type="molecule type" value="Genomic_DNA"/>
</dbReference>
<evidence type="ECO:0008006" key="17">
    <source>
        <dbReference type="Google" id="ProtNLM"/>
    </source>
</evidence>